<accession>M7ZV55</accession>
<dbReference type="AlphaFoldDB" id="M7ZV55"/>
<organism evidence="1">
    <name type="scientific">Triticum urartu</name>
    <name type="common">Red wild einkorn</name>
    <name type="synonym">Crithodium urartu</name>
    <dbReference type="NCBI Taxonomy" id="4572"/>
    <lineage>
        <taxon>Eukaryota</taxon>
        <taxon>Viridiplantae</taxon>
        <taxon>Streptophyta</taxon>
        <taxon>Embryophyta</taxon>
        <taxon>Tracheophyta</taxon>
        <taxon>Spermatophyta</taxon>
        <taxon>Magnoliopsida</taxon>
        <taxon>Liliopsida</taxon>
        <taxon>Poales</taxon>
        <taxon>Poaceae</taxon>
        <taxon>BOP clade</taxon>
        <taxon>Pooideae</taxon>
        <taxon>Triticodae</taxon>
        <taxon>Triticeae</taxon>
        <taxon>Triticinae</taxon>
        <taxon>Triticum</taxon>
    </lineage>
</organism>
<sequence length="78" mass="8328">MAAMMEEEVPDQMGIDDQSAHQIGVGSKKMAMPPAEKVIVVDANPSKNGHGDKLDDLPVADETSHQIGVDTKKSLVPF</sequence>
<evidence type="ECO:0000313" key="1">
    <source>
        <dbReference type="EMBL" id="EMS67028.1"/>
    </source>
</evidence>
<reference evidence="1" key="1">
    <citation type="journal article" date="2013" name="Nature">
        <title>Draft genome of the wheat A-genome progenitor Triticum urartu.</title>
        <authorList>
            <person name="Ling H.Q."/>
            <person name="Zhao S."/>
            <person name="Liu D."/>
            <person name="Wang J."/>
            <person name="Sun H."/>
            <person name="Zhang C."/>
            <person name="Fan H."/>
            <person name="Li D."/>
            <person name="Dong L."/>
            <person name="Tao Y."/>
            <person name="Gao C."/>
            <person name="Wu H."/>
            <person name="Li Y."/>
            <person name="Cui Y."/>
            <person name="Guo X."/>
            <person name="Zheng S."/>
            <person name="Wang B."/>
            <person name="Yu K."/>
            <person name="Liang Q."/>
            <person name="Yang W."/>
            <person name="Lou X."/>
            <person name="Chen J."/>
            <person name="Feng M."/>
            <person name="Jian J."/>
            <person name="Zhang X."/>
            <person name="Luo G."/>
            <person name="Jiang Y."/>
            <person name="Liu J."/>
            <person name="Wang Z."/>
            <person name="Sha Y."/>
            <person name="Zhang B."/>
            <person name="Wu H."/>
            <person name="Tang D."/>
            <person name="Shen Q."/>
            <person name="Xue P."/>
            <person name="Zou S."/>
            <person name="Wang X."/>
            <person name="Liu X."/>
            <person name="Wang F."/>
            <person name="Yang Y."/>
            <person name="An X."/>
            <person name="Dong Z."/>
            <person name="Zhang K."/>
            <person name="Zhang X."/>
            <person name="Luo M.C."/>
            <person name="Dvorak J."/>
            <person name="Tong Y."/>
            <person name="Wang J."/>
            <person name="Yang H."/>
            <person name="Li Z."/>
            <person name="Wang D."/>
            <person name="Zhang A."/>
            <person name="Wang J."/>
        </authorList>
    </citation>
    <scope>NUCLEOTIDE SEQUENCE</scope>
</reference>
<name>M7ZV55_TRIUA</name>
<dbReference type="STRING" id="4572.M7ZV55"/>
<dbReference type="EMBL" id="KD024757">
    <property type="protein sequence ID" value="EMS67028.1"/>
    <property type="molecule type" value="Genomic_DNA"/>
</dbReference>
<protein>
    <submittedName>
        <fullName evidence="1">Uncharacterized protein</fullName>
    </submittedName>
</protein>
<proteinExistence type="predicted"/>
<gene>
    <name evidence="1" type="ORF">TRIUR3_13123</name>
</gene>